<keyword evidence="2 5" id="KW-0812">Transmembrane</keyword>
<feature type="transmembrane region" description="Helical" evidence="5">
    <location>
        <begin position="348"/>
        <end position="371"/>
    </location>
</feature>
<accession>D9Q1Q2</accession>
<dbReference type="PRINTS" id="PR01000">
    <property type="entry name" value="SREBPS2PTASE"/>
</dbReference>
<dbReference type="GeneID" id="9499069"/>
<dbReference type="Pfam" id="PF17820">
    <property type="entry name" value="PDZ_6"/>
    <property type="match status" value="1"/>
</dbReference>
<dbReference type="InterPro" id="IPR036034">
    <property type="entry name" value="PDZ_sf"/>
</dbReference>
<dbReference type="PANTHER" id="PTHR13325:SF3">
    <property type="entry name" value="MEMBRANE-BOUND TRANSCRIPTION FACTOR SITE-2 PROTEASE"/>
    <property type="match status" value="1"/>
</dbReference>
<evidence type="ECO:0000313" key="8">
    <source>
        <dbReference type="Proteomes" id="UP000000346"/>
    </source>
</evidence>
<dbReference type="OrthoDB" id="15212at2157"/>
<dbReference type="InterPro" id="IPR001193">
    <property type="entry name" value="MBTPS2"/>
</dbReference>
<dbReference type="InterPro" id="IPR008915">
    <property type="entry name" value="Peptidase_M50"/>
</dbReference>
<dbReference type="SUPFAM" id="SSF50156">
    <property type="entry name" value="PDZ domain-like"/>
    <property type="match status" value="1"/>
</dbReference>
<keyword evidence="8" id="KW-1185">Reference proteome</keyword>
<proteinExistence type="predicted"/>
<dbReference type="EMBL" id="CP001742">
    <property type="protein sequence ID" value="ADL19240.1"/>
    <property type="molecule type" value="Genomic_DNA"/>
</dbReference>
<dbReference type="GO" id="GO:0004222">
    <property type="term" value="F:metalloendopeptidase activity"/>
    <property type="evidence" value="ECO:0007669"/>
    <property type="project" value="InterPro"/>
</dbReference>
<sequence>MNGATAVLAAALFVVAWLLLYVSLRNRKVEGLTVYPFILIYRLRYSRSPLRPGLESKLVKVYGVAGLAATAFAMGYFYFVSGSLFLERYLVRAPQASAEGFVPLIPGVTVGLYEFMFILIAVGVAVLVHEFSHAIVSRAAGVPVKGAGLLLMAFVPAAFVEPDEGSLKAAPLRSKVMIYAAGVASNVALGFLFAYIMSLLIPSLASGITIVSVEANSPAYVAGLLPGMKIIAINGAPVRTVTQGLQELIKAGAEGAAPANVTLTVIYNGLEKAVTVVKPAGVDHIGIEVVQSFRLNWLVELLTSFYVVNMGLALINAAPFAFPLPGFGVESDGGQMLREVLSRAAGRLGYAISAGVEMATLLLIISLLTLAPVRLP</sequence>
<dbReference type="GO" id="GO:0031293">
    <property type="term" value="P:membrane protein intracellular domain proteolysis"/>
    <property type="evidence" value="ECO:0007669"/>
    <property type="project" value="TreeGrafter"/>
</dbReference>
<dbReference type="PANTHER" id="PTHR13325">
    <property type="entry name" value="PROTEASE M50 MEMBRANE-BOUND TRANSCRIPTION FACTOR SITE 2 PROTEASE"/>
    <property type="match status" value="1"/>
</dbReference>
<dbReference type="eggNOG" id="arCOG04064">
    <property type="taxonomic scope" value="Archaea"/>
</dbReference>
<evidence type="ECO:0000256" key="1">
    <source>
        <dbReference type="ARBA" id="ARBA00004127"/>
    </source>
</evidence>
<protein>
    <submittedName>
        <fullName evidence="7">Probable peptidase</fullName>
    </submittedName>
</protein>
<keyword evidence="3 5" id="KW-1133">Transmembrane helix</keyword>
<gene>
    <name evidence="7" type="ordered locus">ASAC_0834</name>
</gene>
<feature type="transmembrane region" description="Helical" evidence="5">
    <location>
        <begin position="61"/>
        <end position="81"/>
    </location>
</feature>
<comment type="subcellular location">
    <subcellularLocation>
        <location evidence="1">Endomembrane system</location>
        <topology evidence="1">Multi-pass membrane protein</topology>
    </subcellularLocation>
</comment>
<dbReference type="AlphaFoldDB" id="D9Q1Q2"/>
<dbReference type="SMART" id="SM00228">
    <property type="entry name" value="PDZ"/>
    <property type="match status" value="1"/>
</dbReference>
<dbReference type="Gene3D" id="2.30.42.10">
    <property type="match status" value="1"/>
</dbReference>
<dbReference type="RefSeq" id="WP_013266752.1">
    <property type="nucleotide sequence ID" value="NC_014374.1"/>
</dbReference>
<dbReference type="KEGG" id="asc:ASAC_0834"/>
<keyword evidence="4 5" id="KW-0472">Membrane</keyword>
<dbReference type="GO" id="GO:0012505">
    <property type="term" value="C:endomembrane system"/>
    <property type="evidence" value="ECO:0007669"/>
    <property type="project" value="UniProtKB-SubCell"/>
</dbReference>
<organism evidence="7 8">
    <name type="scientific">Acidilobus saccharovorans (strain DSM 16705 / JCM 18335 / VKM B-2471 / 345-15)</name>
    <dbReference type="NCBI Taxonomy" id="666510"/>
    <lineage>
        <taxon>Archaea</taxon>
        <taxon>Thermoproteota</taxon>
        <taxon>Thermoprotei</taxon>
        <taxon>Acidilobales</taxon>
        <taxon>Acidilobaceae</taxon>
        <taxon>Acidilobus</taxon>
    </lineage>
</organism>
<dbReference type="Pfam" id="PF02163">
    <property type="entry name" value="Peptidase_M50"/>
    <property type="match status" value="1"/>
</dbReference>
<feature type="domain" description="PDZ" evidence="6">
    <location>
        <begin position="190"/>
        <end position="269"/>
    </location>
</feature>
<evidence type="ECO:0000256" key="2">
    <source>
        <dbReference type="ARBA" id="ARBA00022692"/>
    </source>
</evidence>
<feature type="transmembrane region" description="Helical" evidence="5">
    <location>
        <begin position="301"/>
        <end position="322"/>
    </location>
</feature>
<reference evidence="7 8" key="1">
    <citation type="journal article" date="2010" name="Appl. Environ. Microbiol.">
        <title>The genome sequence of the crenarchaeon Acidilobus saccharovorans supports a new order, Acidilobales, and suggests an important ecological role in terrestrial acidic hot springs.</title>
        <authorList>
            <person name="Mardanov A.V."/>
            <person name="Svetlitchnyi V.A."/>
            <person name="Beletsky A.V."/>
            <person name="Prokofeva M.I."/>
            <person name="Bonch-Osmolovskaya E.A."/>
            <person name="Ravin N.V."/>
            <person name="Skryabin K.G."/>
        </authorList>
    </citation>
    <scope>NUCLEOTIDE SEQUENCE [LARGE SCALE GENOMIC DNA]</scope>
    <source>
        <strain evidence="8">DSM 16705 / JCM 18335 / VKM B-2471 / 345-15</strain>
    </source>
</reference>
<feature type="transmembrane region" description="Helical" evidence="5">
    <location>
        <begin position="179"/>
        <end position="201"/>
    </location>
</feature>
<dbReference type="InterPro" id="IPR001478">
    <property type="entry name" value="PDZ"/>
</dbReference>
<dbReference type="GO" id="GO:0005737">
    <property type="term" value="C:cytoplasm"/>
    <property type="evidence" value="ECO:0007669"/>
    <property type="project" value="TreeGrafter"/>
</dbReference>
<dbReference type="InParanoid" id="D9Q1Q2"/>
<dbReference type="Proteomes" id="UP000000346">
    <property type="component" value="Chromosome"/>
</dbReference>
<dbReference type="HOGENOM" id="CLU_042134_1_0_2"/>
<feature type="transmembrane region" description="Helical" evidence="5">
    <location>
        <begin position="140"/>
        <end position="159"/>
    </location>
</feature>
<feature type="transmembrane region" description="Helical" evidence="5">
    <location>
        <begin position="6"/>
        <end position="24"/>
    </location>
</feature>
<dbReference type="STRING" id="666510.ASAC_0834"/>
<feature type="transmembrane region" description="Helical" evidence="5">
    <location>
        <begin position="101"/>
        <end position="128"/>
    </location>
</feature>
<evidence type="ECO:0000256" key="4">
    <source>
        <dbReference type="ARBA" id="ARBA00023136"/>
    </source>
</evidence>
<evidence type="ECO:0000256" key="3">
    <source>
        <dbReference type="ARBA" id="ARBA00022989"/>
    </source>
</evidence>
<evidence type="ECO:0000256" key="5">
    <source>
        <dbReference type="SAM" id="Phobius"/>
    </source>
</evidence>
<name>D9Q1Q2_ACIS3</name>
<dbReference type="FunCoup" id="D9Q1Q2">
    <property type="interactions" value="49"/>
</dbReference>
<dbReference type="InterPro" id="IPR041489">
    <property type="entry name" value="PDZ_6"/>
</dbReference>
<evidence type="ECO:0000259" key="6">
    <source>
        <dbReference type="SMART" id="SM00228"/>
    </source>
</evidence>
<dbReference type="GO" id="GO:0016020">
    <property type="term" value="C:membrane"/>
    <property type="evidence" value="ECO:0007669"/>
    <property type="project" value="InterPro"/>
</dbReference>
<evidence type="ECO:0000313" key="7">
    <source>
        <dbReference type="EMBL" id="ADL19240.1"/>
    </source>
</evidence>